<reference evidence="1 2" key="1">
    <citation type="journal article" date="2011" name="J. Bacteriol.">
        <title>Complete genome sequence of Algoriphagus sp. PR1, bacterial prey of a colony-forming choanoflagellate.</title>
        <authorList>
            <person name="Alegado R.A."/>
            <person name="Ferriera S."/>
            <person name="Nusbaum C."/>
            <person name="Young S.K."/>
            <person name="Zeng Q."/>
            <person name="Imamovic A."/>
            <person name="Fairclough S.R."/>
            <person name="King N."/>
        </authorList>
    </citation>
    <scope>NUCLEOTIDE SEQUENCE [LARGE SCALE GENOMIC DNA]</scope>
    <source>
        <strain evidence="1 2">PR1</strain>
    </source>
</reference>
<dbReference type="EMBL" id="AAXU02000001">
    <property type="protein sequence ID" value="EAZ83138.2"/>
    <property type="molecule type" value="Genomic_DNA"/>
</dbReference>
<proteinExistence type="predicted"/>
<organism evidence="1 2">
    <name type="scientific">Algoriphagus machipongonensis</name>
    <dbReference type="NCBI Taxonomy" id="388413"/>
    <lineage>
        <taxon>Bacteria</taxon>
        <taxon>Pseudomonadati</taxon>
        <taxon>Bacteroidota</taxon>
        <taxon>Cytophagia</taxon>
        <taxon>Cytophagales</taxon>
        <taxon>Cyclobacteriaceae</taxon>
        <taxon>Algoriphagus</taxon>
    </lineage>
</organism>
<evidence type="ECO:0000313" key="2">
    <source>
        <dbReference type="Proteomes" id="UP000003919"/>
    </source>
</evidence>
<dbReference type="eggNOG" id="ENOG502ZVQX">
    <property type="taxonomic scope" value="Bacteria"/>
</dbReference>
<gene>
    <name evidence="1" type="ORF">ALPR1_12995</name>
</gene>
<protein>
    <submittedName>
        <fullName evidence="1">Uncharacterized protein</fullName>
    </submittedName>
</protein>
<comment type="caution">
    <text evidence="1">The sequence shown here is derived from an EMBL/GenBank/DDBJ whole genome shotgun (WGS) entry which is preliminary data.</text>
</comment>
<keyword evidence="2" id="KW-1185">Reference proteome</keyword>
<sequence>MDETPFELGLEYQPLSIGEFWIYSVDETQYLGENDSEEDSYFYKDLIRSTYLDEGNELVYIVERSKSYDQENWSIEKDYTLKVRNNTLIRTINNQPVVVLVFPPKSGTLWDGNSYRESDEDDFEIIELDNAAGSLRVLQSMEDDLVTYRDNRYEVFQKGVGLVEEFKEVLTYCSRNDCLGDQLIDSGSKVHLILTEHGIL</sequence>
<dbReference type="HOGENOM" id="CLU_101314_0_0_10"/>
<dbReference type="Proteomes" id="UP000003919">
    <property type="component" value="Chromosome"/>
</dbReference>
<name>A3HTH0_9BACT</name>
<dbReference type="AlphaFoldDB" id="A3HTH0"/>
<evidence type="ECO:0000313" key="1">
    <source>
        <dbReference type="EMBL" id="EAZ83138.2"/>
    </source>
</evidence>
<accession>A3HTH0</accession>
<dbReference type="STRING" id="388413.ALPR1_12995"/>
<dbReference type="EMBL" id="CM001023">
    <property type="protein sequence ID" value="EAZ83138.2"/>
    <property type="molecule type" value="Genomic_DNA"/>
</dbReference>